<dbReference type="EMBL" id="CABWIC010000007">
    <property type="protein sequence ID" value="VWL92342.1"/>
    <property type="molecule type" value="Genomic_DNA"/>
</dbReference>
<dbReference type="Pfam" id="PF02706">
    <property type="entry name" value="Wzz"/>
    <property type="match status" value="1"/>
</dbReference>
<comment type="subcellular location">
    <subcellularLocation>
        <location evidence="1">Cell membrane</location>
        <topology evidence="1">Multi-pass membrane protein</topology>
    </subcellularLocation>
</comment>
<evidence type="ECO:0000256" key="5">
    <source>
        <dbReference type="ARBA" id="ARBA00022989"/>
    </source>
</evidence>
<feature type="domain" description="Tyrosine-protein kinase G-rich" evidence="9">
    <location>
        <begin position="137"/>
        <end position="185"/>
    </location>
</feature>
<evidence type="ECO:0000313" key="10">
    <source>
        <dbReference type="EMBL" id="VWL92342.1"/>
    </source>
</evidence>
<feature type="domain" description="Polysaccharide chain length determinant N-terminal" evidence="8">
    <location>
        <begin position="2"/>
        <end position="89"/>
    </location>
</feature>
<protein>
    <submittedName>
        <fullName evidence="10">Putative capsular polysaccharide biosynthesis protein YwqC</fullName>
    </submittedName>
</protein>
<dbReference type="InterPro" id="IPR050445">
    <property type="entry name" value="Bact_polysacc_biosynth/exp"/>
</dbReference>
<evidence type="ECO:0000256" key="6">
    <source>
        <dbReference type="ARBA" id="ARBA00023136"/>
    </source>
</evidence>
<dbReference type="RefSeq" id="WP_152063230.1">
    <property type="nucleotide sequence ID" value="NZ_CABWIC010000007.1"/>
</dbReference>
<comment type="similarity">
    <text evidence="2">Belongs to the CpsC/CapA family.</text>
</comment>
<dbReference type="GO" id="GO:0005886">
    <property type="term" value="C:plasma membrane"/>
    <property type="evidence" value="ECO:0007669"/>
    <property type="project" value="UniProtKB-SubCell"/>
</dbReference>
<evidence type="ECO:0000313" key="11">
    <source>
        <dbReference type="Proteomes" id="UP000405524"/>
    </source>
</evidence>
<proteinExistence type="inferred from homology"/>
<dbReference type="Pfam" id="PF13807">
    <property type="entry name" value="GNVR"/>
    <property type="match status" value="1"/>
</dbReference>
<dbReference type="GO" id="GO:0004713">
    <property type="term" value="F:protein tyrosine kinase activity"/>
    <property type="evidence" value="ECO:0007669"/>
    <property type="project" value="TreeGrafter"/>
</dbReference>
<evidence type="ECO:0000256" key="4">
    <source>
        <dbReference type="ARBA" id="ARBA00022692"/>
    </source>
</evidence>
<evidence type="ECO:0000256" key="3">
    <source>
        <dbReference type="ARBA" id="ARBA00022475"/>
    </source>
</evidence>
<dbReference type="OrthoDB" id="2360475at2"/>
<keyword evidence="6 7" id="KW-0472">Membrane</keyword>
<evidence type="ECO:0000259" key="8">
    <source>
        <dbReference type="Pfam" id="PF02706"/>
    </source>
</evidence>
<gene>
    <name evidence="10" type="primary">ywqC</name>
    <name evidence="10" type="ORF">JKKLCJKK_00538</name>
</gene>
<keyword evidence="5 7" id="KW-1133">Transmembrane helix</keyword>
<feature type="transmembrane region" description="Helical" evidence="7">
    <location>
        <begin position="165"/>
        <end position="186"/>
    </location>
</feature>
<dbReference type="AlphaFoldDB" id="A0A5K1IU02"/>
<dbReference type="InterPro" id="IPR003856">
    <property type="entry name" value="LPS_length_determ_N"/>
</dbReference>
<evidence type="ECO:0000256" key="7">
    <source>
        <dbReference type="SAM" id="Phobius"/>
    </source>
</evidence>
<evidence type="ECO:0000256" key="1">
    <source>
        <dbReference type="ARBA" id="ARBA00004651"/>
    </source>
</evidence>
<feature type="transmembrane region" description="Helical" evidence="7">
    <location>
        <begin position="16"/>
        <end position="34"/>
    </location>
</feature>
<dbReference type="InterPro" id="IPR032807">
    <property type="entry name" value="GNVR"/>
</dbReference>
<evidence type="ECO:0000256" key="2">
    <source>
        <dbReference type="ARBA" id="ARBA00006683"/>
    </source>
</evidence>
<dbReference type="Proteomes" id="UP000405524">
    <property type="component" value="Unassembled WGS sequence"/>
</dbReference>
<evidence type="ECO:0000259" key="9">
    <source>
        <dbReference type="Pfam" id="PF13807"/>
    </source>
</evidence>
<keyword evidence="3" id="KW-1003">Cell membrane</keyword>
<dbReference type="PANTHER" id="PTHR32309">
    <property type="entry name" value="TYROSINE-PROTEIN KINASE"/>
    <property type="match status" value="1"/>
</dbReference>
<sequence>MTLLELLGLLKKNLKLVVILPLVCAIGMGAYAFMGMEDEYTATASMYVLAKQDEIGDNLNTNLSASQMVANDVATLLKSDRVRDLAARDLGVKSLAGFDISVTSETTSRVLSVTVTGDDPKQVAELANSLAQNVSGIAQDVMQIEAVNVIDRADAPTAPSGPSRVLYIAVAFLAGLFMAVAIIVVADMLNTKVRSADEVEELLGIPVIGRIPAVKGGR</sequence>
<name>A0A5K1IU02_9ACTN</name>
<organism evidence="10 11">
    <name type="scientific">Collinsella intestinalis</name>
    <dbReference type="NCBI Taxonomy" id="147207"/>
    <lineage>
        <taxon>Bacteria</taxon>
        <taxon>Bacillati</taxon>
        <taxon>Actinomycetota</taxon>
        <taxon>Coriobacteriia</taxon>
        <taxon>Coriobacteriales</taxon>
        <taxon>Coriobacteriaceae</taxon>
        <taxon>Collinsella</taxon>
    </lineage>
</organism>
<reference evidence="10 11" key="1">
    <citation type="submission" date="2019-10" db="EMBL/GenBank/DDBJ databases">
        <authorList>
            <person name="Wolf R A."/>
        </authorList>
    </citation>
    <scope>NUCLEOTIDE SEQUENCE [LARGE SCALE GENOMIC DNA]</scope>
    <source>
        <strain evidence="10">Collinsella_intestinalis_DSM_13632</strain>
    </source>
</reference>
<dbReference type="GeneID" id="77465523"/>
<keyword evidence="4 7" id="KW-0812">Transmembrane</keyword>
<accession>A0A5K1IU02</accession>
<dbReference type="PANTHER" id="PTHR32309:SF13">
    <property type="entry name" value="FERRIC ENTEROBACTIN TRANSPORT PROTEIN FEPE"/>
    <property type="match status" value="1"/>
</dbReference>